<dbReference type="Pfam" id="PF13606">
    <property type="entry name" value="Ank_3"/>
    <property type="match status" value="1"/>
</dbReference>
<accession>A0A3B7MM97</accession>
<evidence type="ECO:0000313" key="5">
    <source>
        <dbReference type="EMBL" id="AXY72735.1"/>
    </source>
</evidence>
<feature type="repeat" description="ANK" evidence="3">
    <location>
        <begin position="400"/>
        <end position="432"/>
    </location>
</feature>
<feature type="chain" id="PRO_5017718302" evidence="4">
    <location>
        <begin position="19"/>
        <end position="492"/>
    </location>
</feature>
<dbReference type="PANTHER" id="PTHR24123">
    <property type="entry name" value="ANKYRIN REPEAT-CONTAINING"/>
    <property type="match status" value="1"/>
</dbReference>
<feature type="repeat" description="ANK" evidence="3">
    <location>
        <begin position="122"/>
        <end position="156"/>
    </location>
</feature>
<evidence type="ECO:0000256" key="1">
    <source>
        <dbReference type="ARBA" id="ARBA00022737"/>
    </source>
</evidence>
<keyword evidence="4" id="KW-0732">Signal</keyword>
<gene>
    <name evidence="5" type="ORF">D3H65_01560</name>
</gene>
<feature type="signal peptide" evidence="4">
    <location>
        <begin position="1"/>
        <end position="18"/>
    </location>
</feature>
<feature type="repeat" description="ANK" evidence="3">
    <location>
        <begin position="258"/>
        <end position="291"/>
    </location>
</feature>
<dbReference type="EMBL" id="CP032157">
    <property type="protein sequence ID" value="AXY72735.1"/>
    <property type="molecule type" value="Genomic_DNA"/>
</dbReference>
<dbReference type="SMART" id="SM00248">
    <property type="entry name" value="ANK"/>
    <property type="match status" value="11"/>
</dbReference>
<name>A0A3B7MM97_9BACT</name>
<keyword evidence="1" id="KW-0677">Repeat</keyword>
<reference evidence="5 6" key="1">
    <citation type="submission" date="2018-09" db="EMBL/GenBank/DDBJ databases">
        <title>Genome sequencing of strain 6GH32-13.</title>
        <authorList>
            <person name="Weon H.-Y."/>
            <person name="Heo J."/>
            <person name="Kwon S.-W."/>
        </authorList>
    </citation>
    <scope>NUCLEOTIDE SEQUENCE [LARGE SCALE GENOMIC DNA]</scope>
    <source>
        <strain evidence="5 6">5GH32-13</strain>
    </source>
</reference>
<sequence length="492" mass="52984">MKRLLTLLFVGVSLLTQAQNNTLLDQAFWKTNPDLATVKAAVEKGNSPSELNRSSFDPVVYAINANASTEVITFLLEQKGNEPNKITHDSRTYIFWSAARGNLPVVEYLISKGAKLDLVDSHGSTALGFAANAGQANTKVYDALVSAGADIKQKNQEGASLLLTAIANDKDQVLTNYFIAKGLSLQDTDAAGNTAFNYVARSGNIDLMKSLLQKGVKYTDQAFLMAAQGRGAAGSGNGMPVYQYLESLKLKPAVVNKNGENLLHYLARKPNQQEVISYFISRGVNINQADNEGNTPFMNAAASNKDTATLALLLPAKSINLANKKGLTALAMAVRSNSPGIVQYLVNKGADLNAVDAAGNNLAFYLIQSYNGQGPAQEAFNAKMKVLQQAGFSLTTPQKDGNTLYHLAIAKGDIALLKKIETLQVDVNAKNKEGLTVLHKAAMLSKDDSILKYLLSIGAKKEATTAFEETAWQLAKENEFLTKSHVSIDFLK</sequence>
<protein>
    <submittedName>
        <fullName evidence="5">Ankyrin repeat domain-containing protein</fullName>
    </submittedName>
</protein>
<dbReference type="PROSITE" id="PS50088">
    <property type="entry name" value="ANK_REPEAT"/>
    <property type="match status" value="6"/>
</dbReference>
<feature type="repeat" description="ANK" evidence="3">
    <location>
        <begin position="433"/>
        <end position="466"/>
    </location>
</feature>
<dbReference type="InterPro" id="IPR002110">
    <property type="entry name" value="Ankyrin_rpt"/>
</dbReference>
<dbReference type="PROSITE" id="PS50297">
    <property type="entry name" value="ANK_REP_REGION"/>
    <property type="match status" value="5"/>
</dbReference>
<dbReference type="KEGG" id="pseg:D3H65_01560"/>
<dbReference type="Pfam" id="PF12796">
    <property type="entry name" value="Ank_2"/>
    <property type="match status" value="2"/>
</dbReference>
<evidence type="ECO:0000313" key="6">
    <source>
        <dbReference type="Proteomes" id="UP000263900"/>
    </source>
</evidence>
<dbReference type="PANTHER" id="PTHR24123:SF33">
    <property type="entry name" value="PROTEIN HOS4"/>
    <property type="match status" value="1"/>
</dbReference>
<keyword evidence="6" id="KW-1185">Reference proteome</keyword>
<dbReference type="RefSeq" id="WP_119048573.1">
    <property type="nucleotide sequence ID" value="NZ_CP032157.1"/>
</dbReference>
<dbReference type="AlphaFoldDB" id="A0A3B7MM97"/>
<feature type="repeat" description="ANK" evidence="3">
    <location>
        <begin position="89"/>
        <end position="121"/>
    </location>
</feature>
<dbReference type="Gene3D" id="1.25.40.20">
    <property type="entry name" value="Ankyrin repeat-containing domain"/>
    <property type="match status" value="3"/>
</dbReference>
<evidence type="ECO:0000256" key="3">
    <source>
        <dbReference type="PROSITE-ProRule" id="PRU00023"/>
    </source>
</evidence>
<evidence type="ECO:0000256" key="2">
    <source>
        <dbReference type="ARBA" id="ARBA00023043"/>
    </source>
</evidence>
<organism evidence="5 6">
    <name type="scientific">Paraflavitalea soli</name>
    <dbReference type="NCBI Taxonomy" id="2315862"/>
    <lineage>
        <taxon>Bacteria</taxon>
        <taxon>Pseudomonadati</taxon>
        <taxon>Bacteroidota</taxon>
        <taxon>Chitinophagia</taxon>
        <taxon>Chitinophagales</taxon>
        <taxon>Chitinophagaceae</taxon>
        <taxon>Paraflavitalea</taxon>
    </lineage>
</organism>
<proteinExistence type="predicted"/>
<feature type="repeat" description="ANK" evidence="3">
    <location>
        <begin position="325"/>
        <end position="357"/>
    </location>
</feature>
<keyword evidence="2 3" id="KW-0040">ANK repeat</keyword>
<dbReference type="InterPro" id="IPR051165">
    <property type="entry name" value="Multifunctional_ANK_Repeat"/>
</dbReference>
<dbReference type="SUPFAM" id="SSF48403">
    <property type="entry name" value="Ankyrin repeat"/>
    <property type="match status" value="2"/>
</dbReference>
<dbReference type="InterPro" id="IPR036770">
    <property type="entry name" value="Ankyrin_rpt-contain_sf"/>
</dbReference>
<dbReference type="OrthoDB" id="2575953at2"/>
<dbReference type="Proteomes" id="UP000263900">
    <property type="component" value="Chromosome"/>
</dbReference>
<evidence type="ECO:0000256" key="4">
    <source>
        <dbReference type="SAM" id="SignalP"/>
    </source>
</evidence>